<dbReference type="EMBL" id="MDET01000001">
    <property type="protein sequence ID" value="OQM77569.1"/>
    <property type="molecule type" value="Genomic_DNA"/>
</dbReference>
<protein>
    <recommendedName>
        <fullName evidence="3">HK97 gp10 family phage protein</fullName>
    </recommendedName>
</protein>
<dbReference type="STRING" id="1873176.BFN67_01660"/>
<dbReference type="RefSeq" id="WP_080917832.1">
    <property type="nucleotide sequence ID" value="NZ_MDET01000001.1"/>
</dbReference>
<keyword evidence="2" id="KW-1185">Reference proteome</keyword>
<dbReference type="AlphaFoldDB" id="A0A1V8RWY5"/>
<organism evidence="1 2">
    <name type="scientific">Manganibacter manganicus</name>
    <dbReference type="NCBI Taxonomy" id="1873176"/>
    <lineage>
        <taxon>Bacteria</taxon>
        <taxon>Pseudomonadati</taxon>
        <taxon>Pseudomonadota</taxon>
        <taxon>Alphaproteobacteria</taxon>
        <taxon>Hyphomicrobiales</taxon>
        <taxon>Phyllobacteriaceae</taxon>
        <taxon>Manganibacter</taxon>
    </lineage>
</organism>
<reference evidence="1 2" key="1">
    <citation type="journal article" date="2016" name="Int. J. Syst. Evol. Microbiol.">
        <title>Pseudaminobacter manganicus sp. nov., isolated from sludge of a manganese mine.</title>
        <authorList>
            <person name="Li J."/>
            <person name="Huang J."/>
            <person name="Liao S."/>
            <person name="Wang G."/>
        </authorList>
    </citation>
    <scope>NUCLEOTIDE SEQUENCE [LARGE SCALE GENOMIC DNA]</scope>
    <source>
        <strain evidence="1 2">JH-7</strain>
    </source>
</reference>
<dbReference type="Proteomes" id="UP000191905">
    <property type="component" value="Unassembled WGS sequence"/>
</dbReference>
<evidence type="ECO:0008006" key="3">
    <source>
        <dbReference type="Google" id="ProtNLM"/>
    </source>
</evidence>
<name>A0A1V8RWY5_9HYPH</name>
<dbReference type="NCBIfam" id="TIGR01725">
    <property type="entry name" value="phge_HK97_gp10"/>
    <property type="match status" value="1"/>
</dbReference>
<evidence type="ECO:0000313" key="1">
    <source>
        <dbReference type="EMBL" id="OQM77569.1"/>
    </source>
</evidence>
<comment type="caution">
    <text evidence="1">The sequence shown here is derived from an EMBL/GenBank/DDBJ whole genome shotgun (WGS) entry which is preliminary data.</text>
</comment>
<gene>
    <name evidence="1" type="ORF">BFN67_01660</name>
</gene>
<sequence>MATAFKIEGLADLKRNLEQFKKSTQRGILERALKRAAKPIVEDAKMLAPVDEGDLKRSIGTKVIRSNAGKAAYGKAKRGGASDADAVSAARAANRAAAGRGASALVRVQATAPHAIFVEFGTSNRNYPRQPFMGPALRQGERTVPRDIAADLKIEMEKSAKRIAARAAKKGIK</sequence>
<accession>A0A1V8RWY5</accession>
<evidence type="ECO:0000313" key="2">
    <source>
        <dbReference type="Proteomes" id="UP000191905"/>
    </source>
</evidence>
<dbReference type="InterPro" id="IPR010064">
    <property type="entry name" value="HK97-gp10_tail"/>
</dbReference>
<proteinExistence type="predicted"/>
<dbReference type="Pfam" id="PF04883">
    <property type="entry name" value="HK97-gp10_like"/>
    <property type="match status" value="1"/>
</dbReference>
<dbReference type="OrthoDB" id="8480914at2"/>